<feature type="compositionally biased region" description="Basic residues" evidence="8">
    <location>
        <begin position="1"/>
        <end position="10"/>
    </location>
</feature>
<keyword evidence="5" id="KW-0560">Oxidoreductase</keyword>
<reference evidence="10 11" key="1">
    <citation type="journal article" date="2015" name="Genome Biol. Evol.">
        <title>Comparative Genomics of a Bacterivorous Green Alga Reveals Evolutionary Causalities and Consequences of Phago-Mixotrophic Mode of Nutrition.</title>
        <authorList>
            <person name="Burns J.A."/>
            <person name="Paasch A."/>
            <person name="Narechania A."/>
            <person name="Kim E."/>
        </authorList>
    </citation>
    <scope>NUCLEOTIDE SEQUENCE [LARGE SCALE GENOMIC DNA]</scope>
    <source>
        <strain evidence="10 11">PLY_AMNH</strain>
    </source>
</reference>
<feature type="region of interest" description="Disordered" evidence="8">
    <location>
        <begin position="249"/>
        <end position="294"/>
    </location>
</feature>
<evidence type="ECO:0000256" key="6">
    <source>
        <dbReference type="ARBA" id="ARBA00023004"/>
    </source>
</evidence>
<evidence type="ECO:0000256" key="1">
    <source>
        <dbReference type="ARBA" id="ARBA00001961"/>
    </source>
</evidence>
<evidence type="ECO:0000256" key="2">
    <source>
        <dbReference type="ARBA" id="ARBA00004648"/>
    </source>
</evidence>
<feature type="domain" description="Prolyl 4-hydroxylase alpha subunit" evidence="9">
    <location>
        <begin position="325"/>
        <end position="518"/>
    </location>
</feature>
<evidence type="ECO:0000256" key="8">
    <source>
        <dbReference type="SAM" id="MobiDB-lite"/>
    </source>
</evidence>
<comment type="caution">
    <text evidence="10">The sequence shown here is derived from an EMBL/GenBank/DDBJ whole genome shotgun (WGS) entry which is preliminary data.</text>
</comment>
<proteinExistence type="predicted"/>
<evidence type="ECO:0000259" key="9">
    <source>
        <dbReference type="SMART" id="SM00702"/>
    </source>
</evidence>
<dbReference type="Pfam" id="PF13640">
    <property type="entry name" value="2OG-FeII_Oxy_3"/>
    <property type="match status" value="1"/>
</dbReference>
<dbReference type="InterPro" id="IPR044862">
    <property type="entry name" value="Pro_4_hyd_alph_FE2OG_OXY"/>
</dbReference>
<feature type="region of interest" description="Disordered" evidence="8">
    <location>
        <begin position="1"/>
        <end position="24"/>
    </location>
</feature>
<dbReference type="AlphaFoldDB" id="A0AAE0G4Y2"/>
<comment type="subcellular location">
    <subcellularLocation>
        <location evidence="2">Endoplasmic reticulum membrane</location>
        <topology evidence="2">Single-pass type II membrane protein</topology>
    </subcellularLocation>
</comment>
<dbReference type="SMART" id="SM00702">
    <property type="entry name" value="P4Hc"/>
    <property type="match status" value="1"/>
</dbReference>
<dbReference type="EMBL" id="LGRX02009758">
    <property type="protein sequence ID" value="KAK3271422.1"/>
    <property type="molecule type" value="Genomic_DNA"/>
</dbReference>
<dbReference type="InterPro" id="IPR006620">
    <property type="entry name" value="Pro_4_hyd_alph"/>
</dbReference>
<name>A0AAE0G4Y2_9CHLO</name>
<dbReference type="GO" id="GO:0005789">
    <property type="term" value="C:endoplasmic reticulum membrane"/>
    <property type="evidence" value="ECO:0007669"/>
    <property type="project" value="UniProtKB-SubCell"/>
</dbReference>
<evidence type="ECO:0000256" key="5">
    <source>
        <dbReference type="ARBA" id="ARBA00023002"/>
    </source>
</evidence>
<keyword evidence="3" id="KW-0479">Metal-binding</keyword>
<evidence type="ECO:0000256" key="4">
    <source>
        <dbReference type="ARBA" id="ARBA00022964"/>
    </source>
</evidence>
<dbReference type="Gene3D" id="2.60.120.620">
    <property type="entry name" value="q2cbj1_9rhob like domain"/>
    <property type="match status" value="1"/>
</dbReference>
<dbReference type="GO" id="GO:0004656">
    <property type="term" value="F:procollagen-proline 4-dioxygenase activity"/>
    <property type="evidence" value="ECO:0007669"/>
    <property type="project" value="UniProtKB-EC"/>
</dbReference>
<dbReference type="GO" id="GO:0031418">
    <property type="term" value="F:L-ascorbic acid binding"/>
    <property type="evidence" value="ECO:0007669"/>
    <property type="project" value="InterPro"/>
</dbReference>
<keyword evidence="6" id="KW-0408">Iron</keyword>
<gene>
    <name evidence="10" type="ORF">CYMTET_20220</name>
</gene>
<keyword evidence="11" id="KW-1185">Reference proteome</keyword>
<comment type="catalytic activity">
    <reaction evidence="7">
        <text>L-prolyl-[collagen] + 2-oxoglutarate + O2 = trans-4-hydroxy-L-prolyl-[collagen] + succinate + CO2</text>
        <dbReference type="Rhea" id="RHEA:18945"/>
        <dbReference type="Rhea" id="RHEA-COMP:11676"/>
        <dbReference type="Rhea" id="RHEA-COMP:11680"/>
        <dbReference type="ChEBI" id="CHEBI:15379"/>
        <dbReference type="ChEBI" id="CHEBI:16526"/>
        <dbReference type="ChEBI" id="CHEBI:16810"/>
        <dbReference type="ChEBI" id="CHEBI:30031"/>
        <dbReference type="ChEBI" id="CHEBI:50342"/>
        <dbReference type="ChEBI" id="CHEBI:61965"/>
        <dbReference type="EC" id="1.14.11.2"/>
    </reaction>
</comment>
<dbReference type="PANTHER" id="PTHR10869:SF247">
    <property type="entry name" value="FE2OG DIOXYGENASE DOMAIN-CONTAINING PROTEIN"/>
    <property type="match status" value="1"/>
</dbReference>
<protein>
    <recommendedName>
        <fullName evidence="9">Prolyl 4-hydroxylase alpha subunit domain-containing protein</fullName>
    </recommendedName>
</protein>
<dbReference type="Proteomes" id="UP001190700">
    <property type="component" value="Unassembled WGS sequence"/>
</dbReference>
<evidence type="ECO:0000313" key="11">
    <source>
        <dbReference type="Proteomes" id="UP001190700"/>
    </source>
</evidence>
<keyword evidence="4" id="KW-0223">Dioxygenase</keyword>
<feature type="compositionally biased region" description="Polar residues" evidence="8">
    <location>
        <begin position="13"/>
        <end position="24"/>
    </location>
</feature>
<sequence length="530" mass="56340">MGKNKKRKRTAAPPTSGTHITTSPRAVPALSATTAHCAVSDEAFDGEEPSVCARCELHTKQNAPNPALGGLSGADLRATISAVRLLTARPDLFAAPSFKELRTALHPLVQLQLKRYDPVDYVARVTAALTAGKWSDALAGLAGAAAHAQLPKQGTKQRWVRFCDAIEDTGLRLRLLDAVLRSGEPIPVSASAAGAPLSADKDATAAAHPLPQIHALGEGLVDGAAEIAPPEALPTADGLIRQQPVWFPETAPSPLRSEQDPDLEPDPLSEAGGGAGGIRTVQFTAGGDRQPPNRVDKRIFACAADWNPLGSEGRRVVRQEVPFVPGAFVLAGALSVGECARIMRTAETMGYTEDHPVAKPEPTGIDTCEWLAAPGLAGTLFARVREHLPQRIRGGELAGINAHWRLFRYNQRGVYRPHIDGSWPGSGLDPRTGEYVQDAFRDRRSRLTFLVYLNDGFEGGSTTFYIPAPGRPGELDARGVQPQAGAVLCFPQGNTASLVHEGSAVQQGVKYVIRTDVLYTLPPGDPSRGG</sequence>
<accession>A0AAE0G4Y2</accession>
<dbReference type="GO" id="GO:0005506">
    <property type="term" value="F:iron ion binding"/>
    <property type="evidence" value="ECO:0007669"/>
    <property type="project" value="InterPro"/>
</dbReference>
<dbReference type="InterPro" id="IPR045054">
    <property type="entry name" value="P4HA-like"/>
</dbReference>
<evidence type="ECO:0000256" key="7">
    <source>
        <dbReference type="ARBA" id="ARBA00049169"/>
    </source>
</evidence>
<dbReference type="PANTHER" id="PTHR10869">
    <property type="entry name" value="PROLYL 4-HYDROXYLASE ALPHA SUBUNIT"/>
    <property type="match status" value="1"/>
</dbReference>
<comment type="cofactor">
    <cofactor evidence="1">
        <name>L-ascorbate</name>
        <dbReference type="ChEBI" id="CHEBI:38290"/>
    </cofactor>
</comment>
<evidence type="ECO:0000313" key="10">
    <source>
        <dbReference type="EMBL" id="KAK3271422.1"/>
    </source>
</evidence>
<evidence type="ECO:0000256" key="3">
    <source>
        <dbReference type="ARBA" id="ARBA00022723"/>
    </source>
</evidence>
<organism evidence="10 11">
    <name type="scientific">Cymbomonas tetramitiformis</name>
    <dbReference type="NCBI Taxonomy" id="36881"/>
    <lineage>
        <taxon>Eukaryota</taxon>
        <taxon>Viridiplantae</taxon>
        <taxon>Chlorophyta</taxon>
        <taxon>Pyramimonadophyceae</taxon>
        <taxon>Pyramimonadales</taxon>
        <taxon>Pyramimonadaceae</taxon>
        <taxon>Cymbomonas</taxon>
    </lineage>
</organism>